<dbReference type="GO" id="GO:0016323">
    <property type="term" value="C:basolateral plasma membrane"/>
    <property type="evidence" value="ECO:0007669"/>
    <property type="project" value="TreeGrafter"/>
</dbReference>
<dbReference type="GO" id="GO:0043252">
    <property type="term" value="P:sodium-independent organic anion transport"/>
    <property type="evidence" value="ECO:0007669"/>
    <property type="project" value="TreeGrafter"/>
</dbReference>
<dbReference type="Proteomes" id="UP001652582">
    <property type="component" value="Chromosome 22"/>
</dbReference>
<dbReference type="RefSeq" id="XP_023954050.2">
    <property type="nucleotide sequence ID" value="XM_024098282.2"/>
</dbReference>
<evidence type="ECO:0000256" key="1">
    <source>
        <dbReference type="ARBA" id="ARBA00023157"/>
    </source>
</evidence>
<dbReference type="PANTHER" id="PTHR11388">
    <property type="entry name" value="ORGANIC ANION TRANSPORTER"/>
    <property type="match status" value="1"/>
</dbReference>
<evidence type="ECO:0000256" key="2">
    <source>
        <dbReference type="SAM" id="Phobius"/>
    </source>
</evidence>
<dbReference type="PANTHER" id="PTHR11388:SF157">
    <property type="entry name" value="SOLUTE CARRIER ORGANIC ANION TRANSPORTER FAMILY MEMBER 2A1-LIKE"/>
    <property type="match status" value="1"/>
</dbReference>
<proteinExistence type="predicted"/>
<keyword evidence="2" id="KW-0812">Transmembrane</keyword>
<feature type="transmembrane region" description="Helical" evidence="2">
    <location>
        <begin position="54"/>
        <end position="78"/>
    </location>
</feature>
<evidence type="ECO:0000313" key="3">
    <source>
        <dbReference type="Proteomes" id="UP001652582"/>
    </source>
</evidence>
<reference evidence="4" key="1">
    <citation type="submission" date="2025-08" db="UniProtKB">
        <authorList>
            <consortium name="RefSeq"/>
        </authorList>
    </citation>
    <scope>IDENTIFICATION</scope>
</reference>
<keyword evidence="2" id="KW-1133">Transmembrane helix</keyword>
<dbReference type="OrthoDB" id="5062115at2759"/>
<dbReference type="InterPro" id="IPR036259">
    <property type="entry name" value="MFS_trans_sf"/>
</dbReference>
<keyword evidence="3" id="KW-1185">Reference proteome</keyword>
<feature type="transmembrane region" description="Helical" evidence="2">
    <location>
        <begin position="85"/>
        <end position="108"/>
    </location>
</feature>
<protein>
    <submittedName>
        <fullName evidence="4">Solute carrier organic anion transporter family member 1B1-like</fullName>
    </submittedName>
</protein>
<keyword evidence="1" id="KW-1015">Disulfide bond</keyword>
<dbReference type="GeneID" id="112057742"/>
<dbReference type="InterPro" id="IPR004156">
    <property type="entry name" value="OATP"/>
</dbReference>
<dbReference type="Pfam" id="PF03137">
    <property type="entry name" value="OATP"/>
    <property type="match status" value="1"/>
</dbReference>
<dbReference type="GO" id="GO:0015347">
    <property type="term" value="F:sodium-independent organic anion transmembrane transporter activity"/>
    <property type="evidence" value="ECO:0007669"/>
    <property type="project" value="TreeGrafter"/>
</dbReference>
<accession>A0A6J1P890</accession>
<dbReference type="SUPFAM" id="SSF103473">
    <property type="entry name" value="MFS general substrate transporter"/>
    <property type="match status" value="1"/>
</dbReference>
<gene>
    <name evidence="4" type="primary">LOC112057742</name>
</gene>
<sequence length="180" mass="20001">MVTYVSPCHAGCGGEELFDGVRAYTNCTCSTTGRAAVGACSDVMCKQSHGQHGMLLVIAVTFTLLCFQAQGVMLLRIVDPRDKSVVMGVAWFVVTLMTFVFGHLWFMWMRAGMCRWYEAEQCHLQYSNFSNHVGGTCAVIAIASLVISIVSAFSLRKKNKSKDYKLVYVKSIEMEVEQNQ</sequence>
<dbReference type="KEGG" id="bany:112057742"/>
<evidence type="ECO:0000313" key="4">
    <source>
        <dbReference type="RefSeq" id="XP_023954050.2"/>
    </source>
</evidence>
<organism evidence="3 4">
    <name type="scientific">Bicyclus anynana</name>
    <name type="common">Squinting bush brown butterfly</name>
    <dbReference type="NCBI Taxonomy" id="110368"/>
    <lineage>
        <taxon>Eukaryota</taxon>
        <taxon>Metazoa</taxon>
        <taxon>Ecdysozoa</taxon>
        <taxon>Arthropoda</taxon>
        <taxon>Hexapoda</taxon>
        <taxon>Insecta</taxon>
        <taxon>Pterygota</taxon>
        <taxon>Neoptera</taxon>
        <taxon>Endopterygota</taxon>
        <taxon>Lepidoptera</taxon>
        <taxon>Glossata</taxon>
        <taxon>Ditrysia</taxon>
        <taxon>Papilionoidea</taxon>
        <taxon>Nymphalidae</taxon>
        <taxon>Satyrinae</taxon>
        <taxon>Satyrini</taxon>
        <taxon>Mycalesina</taxon>
        <taxon>Bicyclus</taxon>
    </lineage>
</organism>
<name>A0A6J1P890_BICAN</name>
<feature type="transmembrane region" description="Helical" evidence="2">
    <location>
        <begin position="133"/>
        <end position="155"/>
    </location>
</feature>
<keyword evidence="2" id="KW-0472">Membrane</keyword>
<dbReference type="AlphaFoldDB" id="A0A6J1P890"/>